<evidence type="ECO:0000313" key="2">
    <source>
        <dbReference type="Proteomes" id="UP001597118"/>
    </source>
</evidence>
<reference evidence="2" key="1">
    <citation type="journal article" date="2019" name="Int. J. Syst. Evol. Microbiol.">
        <title>The Global Catalogue of Microorganisms (GCM) 10K type strain sequencing project: providing services to taxonomists for standard genome sequencing and annotation.</title>
        <authorList>
            <consortium name="The Broad Institute Genomics Platform"/>
            <consortium name="The Broad Institute Genome Sequencing Center for Infectious Disease"/>
            <person name="Wu L."/>
            <person name="Ma J."/>
        </authorList>
    </citation>
    <scope>NUCLEOTIDE SEQUENCE [LARGE SCALE GENOMIC DNA]</scope>
    <source>
        <strain evidence="2">CCUG 53762</strain>
    </source>
</reference>
<dbReference type="EMBL" id="JBHUDG010000003">
    <property type="protein sequence ID" value="MFD1629085.1"/>
    <property type="molecule type" value="Genomic_DNA"/>
</dbReference>
<comment type="caution">
    <text evidence="1">The sequence shown here is derived from an EMBL/GenBank/DDBJ whole genome shotgun (WGS) entry which is preliminary data.</text>
</comment>
<sequence length="53" mass="5871">MDIQKVLVLLVFLLAVAYVGRMIYRSFAKKSGCGSSCNCGIDFSNVEPKEKLK</sequence>
<name>A0ABW4I8P9_9SPHI</name>
<dbReference type="Pfam" id="PF12669">
    <property type="entry name" value="FeoB_associated"/>
    <property type="match status" value="1"/>
</dbReference>
<accession>A0ABW4I8P9</accession>
<organism evidence="1 2">
    <name type="scientific">Pseudopedobacter beijingensis</name>
    <dbReference type="NCBI Taxonomy" id="1207056"/>
    <lineage>
        <taxon>Bacteria</taxon>
        <taxon>Pseudomonadati</taxon>
        <taxon>Bacteroidota</taxon>
        <taxon>Sphingobacteriia</taxon>
        <taxon>Sphingobacteriales</taxon>
        <taxon>Sphingobacteriaceae</taxon>
        <taxon>Pseudopedobacter</taxon>
    </lineage>
</organism>
<protein>
    <submittedName>
        <fullName evidence="1">FeoB-associated Cys-rich membrane protein</fullName>
    </submittedName>
</protein>
<dbReference type="Proteomes" id="UP001597118">
    <property type="component" value="Unassembled WGS sequence"/>
</dbReference>
<evidence type="ECO:0000313" key="1">
    <source>
        <dbReference type="EMBL" id="MFD1629085.1"/>
    </source>
</evidence>
<proteinExistence type="predicted"/>
<gene>
    <name evidence="1" type="ORF">ACFSAH_04305</name>
</gene>
<dbReference type="RefSeq" id="WP_379661465.1">
    <property type="nucleotide sequence ID" value="NZ_JBHUDG010000003.1"/>
</dbReference>
<keyword evidence="2" id="KW-1185">Reference proteome</keyword>